<feature type="domain" description="Glycosyl hydrolase family 13 catalytic" evidence="12">
    <location>
        <begin position="157"/>
        <end position="497"/>
    </location>
</feature>
<keyword evidence="14" id="KW-1185">Reference proteome</keyword>
<dbReference type="Gene3D" id="2.60.40.1180">
    <property type="entry name" value="Golgi alpha-mannosidase II"/>
    <property type="match status" value="1"/>
</dbReference>
<dbReference type="InterPro" id="IPR006047">
    <property type="entry name" value="GH13_cat_dom"/>
</dbReference>
<evidence type="ECO:0000256" key="10">
    <source>
        <dbReference type="HAMAP-Rule" id="MF_00685"/>
    </source>
</evidence>
<name>A0A097AR37_THEKI</name>
<accession>A0A097AR37</accession>
<dbReference type="NCBIfam" id="TIGR01515">
    <property type="entry name" value="branching_enzym"/>
    <property type="match status" value="1"/>
</dbReference>
<dbReference type="eggNOG" id="COG0296">
    <property type="taxonomic scope" value="Bacteria"/>
</dbReference>
<organism evidence="13 14">
    <name type="scientific">Thermoanaerobacter kivui</name>
    <name type="common">Acetogenium kivui</name>
    <dbReference type="NCBI Taxonomy" id="2325"/>
    <lineage>
        <taxon>Bacteria</taxon>
        <taxon>Bacillati</taxon>
        <taxon>Bacillota</taxon>
        <taxon>Clostridia</taxon>
        <taxon>Thermoanaerobacterales</taxon>
        <taxon>Thermoanaerobacteraceae</taxon>
        <taxon>Thermoanaerobacter</taxon>
    </lineage>
</organism>
<protein>
    <recommendedName>
        <fullName evidence="10">1,4-alpha-glucan branching enzyme GlgB</fullName>
        <ecNumber evidence="10">2.4.1.18</ecNumber>
    </recommendedName>
    <alternativeName>
        <fullName evidence="10">1,4-alpha-D-glucan:1,4-alpha-D-glucan 6-glucosyl-transferase</fullName>
    </alternativeName>
    <alternativeName>
        <fullName evidence="10">Alpha-(1-&gt;4)-glucan branching enzyme</fullName>
    </alternativeName>
    <alternativeName>
        <fullName evidence="10">Glycogen branching enzyme</fullName>
        <shortName evidence="10">BE</shortName>
    </alternativeName>
</protein>
<keyword evidence="5 10" id="KW-0321">Glycogen metabolism</keyword>
<dbReference type="GO" id="GO:0043169">
    <property type="term" value="F:cation binding"/>
    <property type="evidence" value="ECO:0007669"/>
    <property type="project" value="InterPro"/>
</dbReference>
<dbReference type="Pfam" id="PF02806">
    <property type="entry name" value="Alpha-amylase_C"/>
    <property type="match status" value="1"/>
</dbReference>
<dbReference type="GO" id="GO:0005829">
    <property type="term" value="C:cytosol"/>
    <property type="evidence" value="ECO:0007669"/>
    <property type="project" value="TreeGrafter"/>
</dbReference>
<dbReference type="SUPFAM" id="SSF51011">
    <property type="entry name" value="Glycosyl hydrolase domain"/>
    <property type="match status" value="1"/>
</dbReference>
<dbReference type="Pfam" id="PF00128">
    <property type="entry name" value="Alpha-amylase"/>
    <property type="match status" value="1"/>
</dbReference>
<comment type="catalytic activity">
    <reaction evidence="1 10">
        <text>Transfers a segment of a (1-&gt;4)-alpha-D-glucan chain to a primary hydroxy group in a similar glucan chain.</text>
        <dbReference type="EC" id="2.4.1.18"/>
    </reaction>
</comment>
<dbReference type="HAMAP" id="MF_00685">
    <property type="entry name" value="GlgB"/>
    <property type="match status" value="1"/>
</dbReference>
<dbReference type="Gene3D" id="3.20.20.80">
    <property type="entry name" value="Glycosidases"/>
    <property type="match status" value="1"/>
</dbReference>
<dbReference type="PIRSF" id="PIRSF000463">
    <property type="entry name" value="GlgB"/>
    <property type="match status" value="1"/>
</dbReference>
<evidence type="ECO:0000256" key="7">
    <source>
        <dbReference type="ARBA" id="ARBA00022679"/>
    </source>
</evidence>
<dbReference type="GO" id="GO:0005978">
    <property type="term" value="P:glycogen biosynthetic process"/>
    <property type="evidence" value="ECO:0007669"/>
    <property type="project" value="UniProtKB-UniRule"/>
</dbReference>
<dbReference type="InterPro" id="IPR037439">
    <property type="entry name" value="Branching_enzy"/>
</dbReference>
<dbReference type="GO" id="GO:0004553">
    <property type="term" value="F:hydrolase activity, hydrolyzing O-glycosyl compounds"/>
    <property type="evidence" value="ECO:0007669"/>
    <property type="project" value="InterPro"/>
</dbReference>
<evidence type="ECO:0000256" key="11">
    <source>
        <dbReference type="PIRSR" id="PIRSR000463-1"/>
    </source>
</evidence>
<dbReference type="KEGG" id="tki:TKV_c11030"/>
<dbReference type="GO" id="GO:0003844">
    <property type="term" value="F:1,4-alpha-glucan branching enzyme activity"/>
    <property type="evidence" value="ECO:0007669"/>
    <property type="project" value="UniProtKB-UniRule"/>
</dbReference>
<dbReference type="RefSeq" id="WP_049685053.1">
    <property type="nucleotide sequence ID" value="NZ_CP009170.1"/>
</dbReference>
<evidence type="ECO:0000259" key="12">
    <source>
        <dbReference type="SMART" id="SM00642"/>
    </source>
</evidence>
<dbReference type="OrthoDB" id="9800174at2"/>
<evidence type="ECO:0000313" key="14">
    <source>
        <dbReference type="Proteomes" id="UP000029669"/>
    </source>
</evidence>
<dbReference type="InterPro" id="IPR006407">
    <property type="entry name" value="GlgB"/>
</dbReference>
<evidence type="ECO:0000256" key="5">
    <source>
        <dbReference type="ARBA" id="ARBA00022600"/>
    </source>
</evidence>
<evidence type="ECO:0000256" key="9">
    <source>
        <dbReference type="ARBA" id="ARBA00023277"/>
    </source>
</evidence>
<gene>
    <name evidence="10 13" type="primary">glgB</name>
    <name evidence="13" type="ORF">TKV_c11030</name>
</gene>
<dbReference type="SMART" id="SM00642">
    <property type="entry name" value="Aamy"/>
    <property type="match status" value="1"/>
</dbReference>
<evidence type="ECO:0000313" key="13">
    <source>
        <dbReference type="EMBL" id="AIS52277.1"/>
    </source>
</evidence>
<dbReference type="InterPro" id="IPR017853">
    <property type="entry name" value="GH"/>
</dbReference>
<dbReference type="EC" id="2.4.1.18" evidence="10"/>
<comment type="subunit">
    <text evidence="10">Monomer.</text>
</comment>
<dbReference type="CDD" id="cd02855">
    <property type="entry name" value="E_set_GBE_prok_N"/>
    <property type="match status" value="1"/>
</dbReference>
<dbReference type="PANTHER" id="PTHR43651">
    <property type="entry name" value="1,4-ALPHA-GLUCAN-BRANCHING ENZYME"/>
    <property type="match status" value="1"/>
</dbReference>
<evidence type="ECO:0000256" key="8">
    <source>
        <dbReference type="ARBA" id="ARBA00023056"/>
    </source>
</evidence>
<keyword evidence="8 10" id="KW-0320">Glycogen biosynthesis</keyword>
<dbReference type="FunFam" id="2.60.40.1180:FF:000002">
    <property type="entry name" value="1,4-alpha-glucan branching enzyme GlgB"/>
    <property type="match status" value="1"/>
</dbReference>
<comment type="similarity">
    <text evidence="4 10">Belongs to the glycosyl hydrolase 13 family. GlgB subfamily.</text>
</comment>
<comment type="pathway">
    <text evidence="3 10">Glycan biosynthesis; glycogen biosynthesis.</text>
</comment>
<dbReference type="InterPro" id="IPR014756">
    <property type="entry name" value="Ig_E-set"/>
</dbReference>
<reference evidence="14" key="1">
    <citation type="journal article" date="2015" name="Genome Announc.">
        <title>Whole-Genome Sequences of 80 Environmental and Clinical Isolates of Burkholderia pseudomallei.</title>
        <authorList>
            <person name="Johnson S.L."/>
            <person name="Baker A.L."/>
            <person name="Chain P.S."/>
            <person name="Currie B.J."/>
            <person name="Daligault H.E."/>
            <person name="Davenport K.W."/>
            <person name="Davis C.B."/>
            <person name="Inglis T.J."/>
            <person name="Kaestli M."/>
            <person name="Koren S."/>
            <person name="Mayo M."/>
            <person name="Merritt A.J."/>
            <person name="Price E.P."/>
            <person name="Sarovich D.S."/>
            <person name="Warner J."/>
            <person name="Rosovitz M.J."/>
        </authorList>
    </citation>
    <scope>NUCLEOTIDE SEQUENCE [LARGE SCALE GENOMIC DNA]</scope>
    <source>
        <strain evidence="14">DSM 2030</strain>
    </source>
</reference>
<dbReference type="HOGENOM" id="CLU_004245_4_0_9"/>
<feature type="active site" description="Nucleophile" evidence="10 11">
    <location>
        <position position="314"/>
    </location>
</feature>
<dbReference type="FunFam" id="3.20.20.80:FF:000003">
    <property type="entry name" value="1,4-alpha-glucan branching enzyme GlgB"/>
    <property type="match status" value="1"/>
</dbReference>
<dbReference type="PANTHER" id="PTHR43651:SF3">
    <property type="entry name" value="1,4-ALPHA-GLUCAN-BRANCHING ENZYME"/>
    <property type="match status" value="1"/>
</dbReference>
<dbReference type="SUPFAM" id="SSF51445">
    <property type="entry name" value="(Trans)glycosidases"/>
    <property type="match status" value="1"/>
</dbReference>
<dbReference type="Pfam" id="PF02922">
    <property type="entry name" value="CBM_48"/>
    <property type="match status" value="1"/>
</dbReference>
<dbReference type="AlphaFoldDB" id="A0A097AR37"/>
<keyword evidence="9 10" id="KW-0119">Carbohydrate metabolism</keyword>
<dbReference type="SUPFAM" id="SSF81296">
    <property type="entry name" value="E set domains"/>
    <property type="match status" value="1"/>
</dbReference>
<keyword evidence="6 10" id="KW-0328">Glycosyltransferase</keyword>
<dbReference type="STRING" id="2325.TKV_c11030"/>
<dbReference type="Gene3D" id="2.60.40.10">
    <property type="entry name" value="Immunoglobulins"/>
    <property type="match status" value="1"/>
</dbReference>
<feature type="active site" description="Proton donor" evidence="10 11">
    <location>
        <position position="358"/>
    </location>
</feature>
<proteinExistence type="inferred from homology"/>
<evidence type="ECO:0000256" key="2">
    <source>
        <dbReference type="ARBA" id="ARBA00002953"/>
    </source>
</evidence>
<comment type="function">
    <text evidence="2 10">Catalyzes the formation of the alpha-1,6-glucosidic linkages in glycogen by scission of a 1,4-alpha-linked oligosaccharide from growing alpha-1,4-glucan chains and the subsequent attachment of the oligosaccharide to the alpha-1,6 position.</text>
</comment>
<evidence type="ECO:0000256" key="1">
    <source>
        <dbReference type="ARBA" id="ARBA00000826"/>
    </source>
</evidence>
<dbReference type="NCBIfam" id="NF008967">
    <property type="entry name" value="PRK12313.1"/>
    <property type="match status" value="1"/>
</dbReference>
<sequence>MVKGRCTKSTIYLSDVRKFLKGEHFKSYAFLGNRFINYRGREGTVFCVWAPNAEKVGVAGDFNSWDAKNHMMLKVKDSGLWWIFIEGLKEGELYKYEIHTKDRKKILKADPYAIFSEVRPNTASIVKNLPEYQWHDEEWMEKRKKTNIFETPINIYELHLGSWRRKENGELLNYREIADLLVPYVKEMGYTYVELLPLMEHPLDMSWGYQITGYFSITSRFGTPEDFMYFVDTLHQHDIGVIMDWVPGHFCKDEYGLYNFDGTPLYEYEDPFIRENHHWGTANFDVSKPGVKSFLLSNAYFWFKEYHIDGFRCDAISNMLYLNTRSGRQEVQNQVVSFLQELNRLIFTNFPNPLMIAEESSAYPLVTYPDYEGGLGFNYKWDMGWMNDTLRYMSIIPEERKWHHNLLTFSIMYTYSENFILPLSHDEVVHGKKSLLDKMPGSCEEKFANLRVLYGYMMTHPGKKLLFMGGEFGQFIEWDFKKELDWFLLDYTMHKSLHQYMKDLNQIYLSNKCLWEMDHSTEGFLWIDVHNSEQSIISYIRYAKDKKDFLVVVCNFSRVSYPIYRIGVPEFSVYKEILNSDDVKYGGRGFVNEGPIEAEKVGMHGKPYSIQIKLSHLSVVILKPEYNEVI</sequence>
<evidence type="ECO:0000256" key="4">
    <source>
        <dbReference type="ARBA" id="ARBA00009000"/>
    </source>
</evidence>
<dbReference type="Proteomes" id="UP000029669">
    <property type="component" value="Chromosome"/>
</dbReference>
<dbReference type="EMBL" id="CP009170">
    <property type="protein sequence ID" value="AIS52277.1"/>
    <property type="molecule type" value="Genomic_DNA"/>
</dbReference>
<evidence type="ECO:0000256" key="3">
    <source>
        <dbReference type="ARBA" id="ARBA00004964"/>
    </source>
</evidence>
<dbReference type="InterPro" id="IPR004193">
    <property type="entry name" value="Glyco_hydro_13_N"/>
</dbReference>
<dbReference type="NCBIfam" id="NF003811">
    <property type="entry name" value="PRK05402.1"/>
    <property type="match status" value="1"/>
</dbReference>
<dbReference type="UniPathway" id="UPA00164"/>
<dbReference type="InterPro" id="IPR013780">
    <property type="entry name" value="Glyco_hydro_b"/>
</dbReference>
<evidence type="ECO:0000256" key="6">
    <source>
        <dbReference type="ARBA" id="ARBA00022676"/>
    </source>
</evidence>
<dbReference type="InterPro" id="IPR013783">
    <property type="entry name" value="Ig-like_fold"/>
</dbReference>
<dbReference type="InterPro" id="IPR044143">
    <property type="entry name" value="GlgB_N_E_set_prok"/>
</dbReference>
<keyword evidence="7 10" id="KW-0808">Transferase</keyword>
<dbReference type="CDD" id="cd11322">
    <property type="entry name" value="AmyAc_Glg_BE"/>
    <property type="match status" value="1"/>
</dbReference>
<dbReference type="InterPro" id="IPR006048">
    <property type="entry name" value="A-amylase/branching_C"/>
</dbReference>